<dbReference type="Pfam" id="PF00535">
    <property type="entry name" value="Glycos_transf_2"/>
    <property type="match status" value="1"/>
</dbReference>
<evidence type="ECO:0000259" key="1">
    <source>
        <dbReference type="Pfam" id="PF00535"/>
    </source>
</evidence>
<reference evidence="3" key="1">
    <citation type="journal article" date="2019" name="Int. J. Syst. Evol. Microbiol.">
        <title>The Global Catalogue of Microorganisms (GCM) 10K type strain sequencing project: providing services to taxonomists for standard genome sequencing and annotation.</title>
        <authorList>
            <consortium name="The Broad Institute Genomics Platform"/>
            <consortium name="The Broad Institute Genome Sequencing Center for Infectious Disease"/>
            <person name="Wu L."/>
            <person name="Ma J."/>
        </authorList>
    </citation>
    <scope>NUCLEOTIDE SEQUENCE [LARGE SCALE GENOMIC DNA]</scope>
    <source>
        <strain evidence="3">CCUG 49571</strain>
    </source>
</reference>
<dbReference type="InterPro" id="IPR029044">
    <property type="entry name" value="Nucleotide-diphossugar_trans"/>
</dbReference>
<dbReference type="EMBL" id="JBHSEP010000011">
    <property type="protein sequence ID" value="MFC4599690.1"/>
    <property type="molecule type" value="Genomic_DNA"/>
</dbReference>
<dbReference type="PANTHER" id="PTHR43685">
    <property type="entry name" value="GLYCOSYLTRANSFERASE"/>
    <property type="match status" value="1"/>
</dbReference>
<sequence length="302" mass="34741">MKISVVIPTLNAASYIRELIDRLKHQSMDCHEIIIVDSMSNDQTVEIAQRLGVTVLSVPRDAFDHGGTRNYAASHAEGDVLVFITQDALPEKLSFLEELTTPLAHGHVVAVYGRQIARPGASPIERMTREFNYHTTPMIKSLADVGEYGIKTFFFTNVCSAIRKDIFQEMGGFQEPIISNEDMIFTAKALLKGYSVAYAPKATVLHSHHYSLRMEFRRNFDLGVSFRMNDWIFEYATPEGEGFKLIKAQIRYLCKHGLWIWLPRWFAESVAKYLGYRLGLSFRKIPRKIVRKFSMHRLFWRV</sequence>
<evidence type="ECO:0000313" key="2">
    <source>
        <dbReference type="EMBL" id="MFC4599690.1"/>
    </source>
</evidence>
<dbReference type="Gene3D" id="3.90.550.10">
    <property type="entry name" value="Spore Coat Polysaccharide Biosynthesis Protein SpsA, Chain A"/>
    <property type="match status" value="1"/>
</dbReference>
<proteinExistence type="predicted"/>
<dbReference type="PANTHER" id="PTHR43685:SF13">
    <property type="entry name" value="O ANTIGEN BIOSYNTHESIS RHAMNOSYLTRANSFERASE RFBN"/>
    <property type="match status" value="1"/>
</dbReference>
<dbReference type="Proteomes" id="UP001596028">
    <property type="component" value="Unassembled WGS sequence"/>
</dbReference>
<gene>
    <name evidence="2" type="ORF">ACFO3S_15665</name>
</gene>
<protein>
    <submittedName>
        <fullName evidence="2">Glycosyltransferase family 2 protein</fullName>
    </submittedName>
</protein>
<name>A0ABV9FG08_9BACL</name>
<comment type="caution">
    <text evidence="2">The sequence shown here is derived from an EMBL/GenBank/DDBJ whole genome shotgun (WGS) entry which is preliminary data.</text>
</comment>
<accession>A0ABV9FG08</accession>
<dbReference type="InterPro" id="IPR050834">
    <property type="entry name" value="Glycosyltransf_2"/>
</dbReference>
<feature type="domain" description="Glycosyltransferase 2-like" evidence="1">
    <location>
        <begin position="4"/>
        <end position="170"/>
    </location>
</feature>
<dbReference type="RefSeq" id="WP_378097968.1">
    <property type="nucleotide sequence ID" value="NZ_JBHSEP010000011.1"/>
</dbReference>
<evidence type="ECO:0000313" key="3">
    <source>
        <dbReference type="Proteomes" id="UP001596028"/>
    </source>
</evidence>
<dbReference type="SUPFAM" id="SSF53448">
    <property type="entry name" value="Nucleotide-diphospho-sugar transferases"/>
    <property type="match status" value="1"/>
</dbReference>
<dbReference type="InterPro" id="IPR001173">
    <property type="entry name" value="Glyco_trans_2-like"/>
</dbReference>
<organism evidence="2 3">
    <name type="scientific">Cohnella hongkongensis</name>
    <dbReference type="NCBI Taxonomy" id="178337"/>
    <lineage>
        <taxon>Bacteria</taxon>
        <taxon>Bacillati</taxon>
        <taxon>Bacillota</taxon>
        <taxon>Bacilli</taxon>
        <taxon>Bacillales</taxon>
        <taxon>Paenibacillaceae</taxon>
        <taxon>Cohnella</taxon>
    </lineage>
</organism>
<keyword evidence="3" id="KW-1185">Reference proteome</keyword>